<name>A0ABU1DAC1_9HYPH</name>
<dbReference type="Proteomes" id="UP001181622">
    <property type="component" value="Unassembled WGS sequence"/>
</dbReference>
<dbReference type="RefSeq" id="WP_309388079.1">
    <property type="nucleotide sequence ID" value="NZ_JADBEO010000001.1"/>
</dbReference>
<keyword evidence="2" id="KW-1185">Reference proteome</keyword>
<dbReference type="EMBL" id="JADBEO010000001">
    <property type="protein sequence ID" value="MDR4305027.1"/>
    <property type="molecule type" value="Genomic_DNA"/>
</dbReference>
<organism evidence="1 2">
    <name type="scientific">Chelatococcus sambhunathii</name>
    <dbReference type="NCBI Taxonomy" id="363953"/>
    <lineage>
        <taxon>Bacteria</taxon>
        <taxon>Pseudomonadati</taxon>
        <taxon>Pseudomonadota</taxon>
        <taxon>Alphaproteobacteria</taxon>
        <taxon>Hyphomicrobiales</taxon>
        <taxon>Chelatococcaceae</taxon>
        <taxon>Chelatococcus</taxon>
    </lineage>
</organism>
<evidence type="ECO:0000313" key="1">
    <source>
        <dbReference type="EMBL" id="MDR4305027.1"/>
    </source>
</evidence>
<evidence type="ECO:0000313" key="2">
    <source>
        <dbReference type="Proteomes" id="UP001181622"/>
    </source>
</evidence>
<protein>
    <submittedName>
        <fullName evidence="1">Uncharacterized protein</fullName>
    </submittedName>
</protein>
<accession>A0ABU1DAC1</accession>
<reference evidence="1" key="1">
    <citation type="submission" date="2020-10" db="EMBL/GenBank/DDBJ databases">
        <authorList>
            <person name="Abbas A."/>
            <person name="Razzaq R."/>
            <person name="Waqas M."/>
            <person name="Abbas N."/>
            <person name="Nielsen T.K."/>
            <person name="Hansen L.H."/>
            <person name="Hussain S."/>
            <person name="Shahid M."/>
        </authorList>
    </citation>
    <scope>NUCLEOTIDE SEQUENCE</scope>
    <source>
        <strain evidence="1">S14</strain>
    </source>
</reference>
<gene>
    <name evidence="1" type="ORF">IHQ68_00090</name>
</gene>
<sequence>MTRRSLPYLAPCGPPSCSATKNRENGMREDQVDASDVENFGVGALAATIAELCDLARSDPDGLDRCDQIMQRFEKTASDRRQRASSVSALYMAVNKRMPVCAAKAHVNARLTERMITLQSEGRFDASTNVRVAFSR</sequence>
<proteinExistence type="predicted"/>
<comment type="caution">
    <text evidence="1">The sequence shown here is derived from an EMBL/GenBank/DDBJ whole genome shotgun (WGS) entry which is preliminary data.</text>
</comment>